<feature type="transmembrane region" description="Helical" evidence="6">
    <location>
        <begin position="212"/>
        <end position="232"/>
    </location>
</feature>
<feature type="transmembrane region" description="Helical" evidence="6">
    <location>
        <begin position="172"/>
        <end position="200"/>
    </location>
</feature>
<dbReference type="GO" id="GO:0005436">
    <property type="term" value="F:sodium:phosphate symporter activity"/>
    <property type="evidence" value="ECO:0007669"/>
    <property type="project" value="InterPro"/>
</dbReference>
<dbReference type="RefSeq" id="WP_183253764.1">
    <property type="nucleotide sequence ID" value="NZ_JACHEP010000008.1"/>
</dbReference>
<gene>
    <name evidence="7" type="ORF">HNQ34_001857</name>
</gene>
<dbReference type="InterPro" id="IPR003841">
    <property type="entry name" value="Na/Pi_transpt"/>
</dbReference>
<feature type="transmembrane region" description="Helical" evidence="6">
    <location>
        <begin position="244"/>
        <end position="269"/>
    </location>
</feature>
<keyword evidence="2" id="KW-1003">Cell membrane</keyword>
<dbReference type="EMBL" id="JACHEP010000008">
    <property type="protein sequence ID" value="MBB5324759.1"/>
    <property type="molecule type" value="Genomic_DNA"/>
</dbReference>
<proteinExistence type="predicted"/>
<keyword evidence="3 6" id="KW-0812">Transmembrane</keyword>
<feature type="transmembrane region" description="Helical" evidence="6">
    <location>
        <begin position="100"/>
        <end position="123"/>
    </location>
</feature>
<comment type="subcellular location">
    <subcellularLocation>
        <location evidence="1">Cell membrane</location>
        <topology evidence="1">Multi-pass membrane protein</topology>
    </subcellularLocation>
</comment>
<dbReference type="GO" id="GO:0044341">
    <property type="term" value="P:sodium-dependent phosphate transport"/>
    <property type="evidence" value="ECO:0007669"/>
    <property type="project" value="InterPro"/>
</dbReference>
<dbReference type="InterPro" id="IPR004633">
    <property type="entry name" value="NaPi_cotrn-rel/YqeW-like"/>
</dbReference>
<keyword evidence="4 6" id="KW-1133">Transmembrane helix</keyword>
<dbReference type="PANTHER" id="PTHR10010">
    <property type="entry name" value="SOLUTE CARRIER FAMILY 34 SODIUM PHOSPHATE , MEMBER 2-RELATED"/>
    <property type="match status" value="1"/>
</dbReference>
<evidence type="ECO:0000313" key="7">
    <source>
        <dbReference type="EMBL" id="MBB5324759.1"/>
    </source>
</evidence>
<evidence type="ECO:0000256" key="5">
    <source>
        <dbReference type="ARBA" id="ARBA00023136"/>
    </source>
</evidence>
<dbReference type="Proteomes" id="UP000520011">
    <property type="component" value="Unassembled WGS sequence"/>
</dbReference>
<keyword evidence="5 6" id="KW-0472">Membrane</keyword>
<protein>
    <submittedName>
        <fullName evidence="7">Phosphate:Na+ symporter</fullName>
    </submittedName>
</protein>
<evidence type="ECO:0000256" key="2">
    <source>
        <dbReference type="ARBA" id="ARBA00022475"/>
    </source>
</evidence>
<comment type="caution">
    <text evidence="7">The sequence shown here is derived from an EMBL/GenBank/DDBJ whole genome shotgun (WGS) entry which is preliminary data.</text>
</comment>
<sequence>MGRLFVLFMVHIGMFLLGMFMMKSGLYVLSGHRLKRWVLHFTKTPVQSFLTGAIATALLQSSSAIMVLTVGLVATGYLTFQQSIGIILGSNIGSTITTELITLDLGTSIIPMLLAGALLVFFVRHRIGSGIGMTLVGLACLFFAMEGFSELAKPLSSEPLIHEWLQQTNRSYAFGVLVGTVLTALIQSSAATIGIAMGFLDERLLTLPAGIAILLGANIGTCVTALLASIGAGTEAKLTAYTHLWLNIAGVGIFYFLIHPFADVVSMFASKSDVQLAHASVLFNVICSIAALPFTRWIEWWIYLVHGINNRS</sequence>
<dbReference type="Pfam" id="PF02690">
    <property type="entry name" value="Na_Pi_cotrans"/>
    <property type="match status" value="2"/>
</dbReference>
<evidence type="ECO:0000256" key="3">
    <source>
        <dbReference type="ARBA" id="ARBA00022692"/>
    </source>
</evidence>
<dbReference type="AlphaFoldDB" id="A0A7W8IS81"/>
<name>A0A7W8IS81_9BACL</name>
<evidence type="ECO:0000256" key="4">
    <source>
        <dbReference type="ARBA" id="ARBA00022989"/>
    </source>
</evidence>
<dbReference type="PANTHER" id="PTHR10010:SF46">
    <property type="entry name" value="SODIUM-DEPENDENT PHOSPHATE TRANSPORT PROTEIN 2B"/>
    <property type="match status" value="1"/>
</dbReference>
<dbReference type="NCBIfam" id="TIGR00704">
    <property type="entry name" value="NaPi_cotrn_rel"/>
    <property type="match status" value="1"/>
</dbReference>
<dbReference type="GO" id="GO:0005886">
    <property type="term" value="C:plasma membrane"/>
    <property type="evidence" value="ECO:0007669"/>
    <property type="project" value="UniProtKB-SubCell"/>
</dbReference>
<accession>A0A7W8IS81</accession>
<evidence type="ECO:0000256" key="1">
    <source>
        <dbReference type="ARBA" id="ARBA00004651"/>
    </source>
</evidence>
<evidence type="ECO:0000256" key="6">
    <source>
        <dbReference type="SAM" id="Phobius"/>
    </source>
</evidence>
<feature type="transmembrane region" description="Helical" evidence="6">
    <location>
        <begin position="6"/>
        <end position="29"/>
    </location>
</feature>
<keyword evidence="8" id="KW-1185">Reference proteome</keyword>
<reference evidence="7 8" key="1">
    <citation type="submission" date="2020-08" db="EMBL/GenBank/DDBJ databases">
        <title>Genomic Encyclopedia of Type Strains, Phase IV (KMG-IV): sequencing the most valuable type-strain genomes for metagenomic binning, comparative biology and taxonomic classification.</title>
        <authorList>
            <person name="Goeker M."/>
        </authorList>
    </citation>
    <scope>NUCLEOTIDE SEQUENCE [LARGE SCALE GENOMIC DNA]</scope>
    <source>
        <strain evidence="7 8">DSM 16325</strain>
    </source>
</reference>
<dbReference type="NCBIfam" id="NF037997">
    <property type="entry name" value="Na_Pi_symport"/>
    <property type="match status" value="1"/>
</dbReference>
<evidence type="ECO:0000313" key="8">
    <source>
        <dbReference type="Proteomes" id="UP000520011"/>
    </source>
</evidence>
<organism evidence="7 8">
    <name type="scientific">Anoxybacteroides tepidamans</name>
    <dbReference type="NCBI Taxonomy" id="265948"/>
    <lineage>
        <taxon>Bacteria</taxon>
        <taxon>Bacillati</taxon>
        <taxon>Bacillota</taxon>
        <taxon>Bacilli</taxon>
        <taxon>Bacillales</taxon>
        <taxon>Anoxybacillaceae</taxon>
        <taxon>Anoxybacteroides</taxon>
    </lineage>
</organism>
<feature type="transmembrane region" description="Helical" evidence="6">
    <location>
        <begin position="281"/>
        <end position="303"/>
    </location>
</feature>
<feature type="transmembrane region" description="Helical" evidence="6">
    <location>
        <begin position="49"/>
        <end position="80"/>
    </location>
</feature>